<dbReference type="GO" id="GO:0051304">
    <property type="term" value="P:chromosome separation"/>
    <property type="evidence" value="ECO:0007669"/>
    <property type="project" value="InterPro"/>
</dbReference>
<keyword evidence="4" id="KW-0131">Cell cycle</keyword>
<evidence type="ECO:0000256" key="5">
    <source>
        <dbReference type="SAM" id="MobiDB-lite"/>
    </source>
</evidence>
<evidence type="ECO:0000313" key="6">
    <source>
        <dbReference type="EMBL" id="OGY64371.1"/>
    </source>
</evidence>
<evidence type="ECO:0000256" key="2">
    <source>
        <dbReference type="ARBA" id="ARBA00022618"/>
    </source>
</evidence>
<keyword evidence="2" id="KW-0132">Cell division</keyword>
<dbReference type="Pfam" id="PF04079">
    <property type="entry name" value="SMC_ScpB"/>
    <property type="match status" value="1"/>
</dbReference>
<evidence type="ECO:0000256" key="1">
    <source>
        <dbReference type="ARBA" id="ARBA00022490"/>
    </source>
</evidence>
<proteinExistence type="predicted"/>
<reference evidence="6 7" key="1">
    <citation type="journal article" date="2016" name="Nat. Commun.">
        <title>Thousands of microbial genomes shed light on interconnected biogeochemical processes in an aquifer system.</title>
        <authorList>
            <person name="Anantharaman K."/>
            <person name="Brown C.T."/>
            <person name="Hug L.A."/>
            <person name="Sharon I."/>
            <person name="Castelle C.J."/>
            <person name="Probst A.J."/>
            <person name="Thomas B.C."/>
            <person name="Singh A."/>
            <person name="Wilkins M.J."/>
            <person name="Karaoz U."/>
            <person name="Brodie E.L."/>
            <person name="Williams K.H."/>
            <person name="Hubbard S.S."/>
            <person name="Banfield J.F."/>
        </authorList>
    </citation>
    <scope>NUCLEOTIDE SEQUENCE [LARGE SCALE GENOMIC DNA]</scope>
</reference>
<comment type="caution">
    <text evidence="6">The sequence shown here is derived from an EMBL/GenBank/DDBJ whole genome shotgun (WGS) entry which is preliminary data.</text>
</comment>
<dbReference type="InterPro" id="IPR036388">
    <property type="entry name" value="WH-like_DNA-bd_sf"/>
</dbReference>
<keyword evidence="3" id="KW-0159">Chromosome partition</keyword>
<dbReference type="PANTHER" id="PTHR34298:SF2">
    <property type="entry name" value="SEGREGATION AND CONDENSATION PROTEIN B"/>
    <property type="match status" value="1"/>
</dbReference>
<dbReference type="GO" id="GO:0051301">
    <property type="term" value="P:cell division"/>
    <property type="evidence" value="ECO:0007669"/>
    <property type="project" value="UniProtKB-KW"/>
</dbReference>
<dbReference type="InterPro" id="IPR005234">
    <property type="entry name" value="ScpB_csome_segregation"/>
</dbReference>
<dbReference type="EMBL" id="MHJG01000003">
    <property type="protein sequence ID" value="OGY64371.1"/>
    <property type="molecule type" value="Genomic_DNA"/>
</dbReference>
<dbReference type="InterPro" id="IPR036390">
    <property type="entry name" value="WH_DNA-bd_sf"/>
</dbReference>
<sequence length="204" mass="23262">MEELQKIKTAAKLEALLFIYGEPMDIKKIAKILAVKEAEVEEALNVLEENLKQDIRGLFIIRDKNKVQLATKPEFSEFLKEITKQEFTEPLTPAALETLAIVAYTGPVTRADIEYVRGVNSSFILRALLMRGLIERQTDSKRANAYLYSASFELLRQFGLDKNENLPDYAKYKELVKHFHEQLAENQNKQSLNDEQPSADNAGL</sequence>
<dbReference type="PIRSF" id="PIRSF019345">
    <property type="entry name" value="ScpB"/>
    <property type="match status" value="1"/>
</dbReference>
<name>A0A1G1ZIK6_9BACT</name>
<accession>A0A1G1ZIK6</accession>
<dbReference type="AlphaFoldDB" id="A0A1G1ZIK6"/>
<evidence type="ECO:0000256" key="3">
    <source>
        <dbReference type="ARBA" id="ARBA00022829"/>
    </source>
</evidence>
<protein>
    <submittedName>
        <fullName evidence="6">SMC-Scp complex subunit ScpB</fullName>
    </submittedName>
</protein>
<dbReference type="Gene3D" id="1.10.10.10">
    <property type="entry name" value="Winged helix-like DNA-binding domain superfamily/Winged helix DNA-binding domain"/>
    <property type="match status" value="2"/>
</dbReference>
<dbReference type="SUPFAM" id="SSF46785">
    <property type="entry name" value="Winged helix' DNA-binding domain"/>
    <property type="match status" value="2"/>
</dbReference>
<evidence type="ECO:0000256" key="4">
    <source>
        <dbReference type="ARBA" id="ARBA00023306"/>
    </source>
</evidence>
<feature type="region of interest" description="Disordered" evidence="5">
    <location>
        <begin position="185"/>
        <end position="204"/>
    </location>
</feature>
<gene>
    <name evidence="6" type="ORF">A3B92_02450</name>
</gene>
<dbReference type="STRING" id="1798404.A3B92_02450"/>
<organism evidence="6 7">
    <name type="scientific">Candidatus Harrisonbacteria bacterium RIFCSPHIGHO2_02_FULL_42_16</name>
    <dbReference type="NCBI Taxonomy" id="1798404"/>
    <lineage>
        <taxon>Bacteria</taxon>
        <taxon>Candidatus Harrisoniibacteriota</taxon>
    </lineage>
</organism>
<dbReference type="NCBIfam" id="TIGR00281">
    <property type="entry name" value="SMC-Scp complex subunit ScpB"/>
    <property type="match status" value="1"/>
</dbReference>
<evidence type="ECO:0000313" key="7">
    <source>
        <dbReference type="Proteomes" id="UP000177960"/>
    </source>
</evidence>
<keyword evidence="1" id="KW-0963">Cytoplasm</keyword>
<dbReference type="Proteomes" id="UP000177960">
    <property type="component" value="Unassembled WGS sequence"/>
</dbReference>
<dbReference type="PANTHER" id="PTHR34298">
    <property type="entry name" value="SEGREGATION AND CONDENSATION PROTEIN B"/>
    <property type="match status" value="1"/>
</dbReference>